<evidence type="ECO:0000256" key="7">
    <source>
        <dbReference type="ARBA" id="ARBA00022630"/>
    </source>
</evidence>
<dbReference type="InterPro" id="IPR035965">
    <property type="entry name" value="PAS-like_dom_sf"/>
</dbReference>
<accession>A0A329Y1S2</accession>
<keyword evidence="14" id="KW-0157">Chromophore</keyword>
<dbReference type="Proteomes" id="UP000251205">
    <property type="component" value="Unassembled WGS sequence"/>
</dbReference>
<keyword evidence="13" id="KW-0067">ATP-binding</keyword>
<evidence type="ECO:0000313" key="20">
    <source>
        <dbReference type="EMBL" id="RAX37363.1"/>
    </source>
</evidence>
<evidence type="ECO:0000256" key="15">
    <source>
        <dbReference type="ARBA" id="ARBA00023026"/>
    </source>
</evidence>
<dbReference type="NCBIfam" id="TIGR00229">
    <property type="entry name" value="sensory_box"/>
    <property type="match status" value="1"/>
</dbReference>
<dbReference type="CDD" id="cd00130">
    <property type="entry name" value="PAS"/>
    <property type="match status" value="1"/>
</dbReference>
<dbReference type="Gene3D" id="3.30.450.20">
    <property type="entry name" value="PAS domain"/>
    <property type="match status" value="1"/>
</dbReference>
<dbReference type="InterPro" id="IPR001610">
    <property type="entry name" value="PAC"/>
</dbReference>
<evidence type="ECO:0000256" key="4">
    <source>
        <dbReference type="ARBA" id="ARBA00022543"/>
    </source>
</evidence>
<evidence type="ECO:0000256" key="5">
    <source>
        <dbReference type="ARBA" id="ARBA00022553"/>
    </source>
</evidence>
<keyword evidence="16" id="KW-0675">Receptor</keyword>
<dbReference type="EC" id="2.7.13.3" evidence="2"/>
<keyword evidence="9" id="KW-0808">Transferase</keyword>
<evidence type="ECO:0000259" key="18">
    <source>
        <dbReference type="PROSITE" id="PS50112"/>
    </source>
</evidence>
<evidence type="ECO:0000256" key="14">
    <source>
        <dbReference type="ARBA" id="ARBA00022991"/>
    </source>
</evidence>
<keyword evidence="5" id="KW-0597">Phosphoprotein</keyword>
<evidence type="ECO:0000256" key="10">
    <source>
        <dbReference type="ARBA" id="ARBA00022737"/>
    </source>
</evidence>
<dbReference type="InterPro" id="IPR036890">
    <property type="entry name" value="HATPase_C_sf"/>
</dbReference>
<protein>
    <recommendedName>
        <fullName evidence="3">Blue-light-activated histidine kinase</fullName>
        <ecNumber evidence="2">2.7.13.3</ecNumber>
    </recommendedName>
</protein>
<keyword evidence="15" id="KW-0843">Virulence</keyword>
<organism evidence="20 21">
    <name type="scientific">Rhizobium tropici</name>
    <dbReference type="NCBI Taxonomy" id="398"/>
    <lineage>
        <taxon>Bacteria</taxon>
        <taxon>Pseudomonadati</taxon>
        <taxon>Pseudomonadota</taxon>
        <taxon>Alphaproteobacteria</taxon>
        <taxon>Hyphomicrobiales</taxon>
        <taxon>Rhizobiaceae</taxon>
        <taxon>Rhizobium/Agrobacterium group</taxon>
        <taxon>Rhizobium</taxon>
    </lineage>
</organism>
<evidence type="ECO:0000256" key="17">
    <source>
        <dbReference type="SAM" id="MobiDB-lite"/>
    </source>
</evidence>
<dbReference type="InterPro" id="IPR011102">
    <property type="entry name" value="Sig_transdc_His_kinase_HWE"/>
</dbReference>
<keyword evidence="11" id="KW-0547">Nucleotide-binding</keyword>
<dbReference type="InterPro" id="IPR013767">
    <property type="entry name" value="PAS_fold"/>
</dbReference>
<evidence type="ECO:0000256" key="11">
    <source>
        <dbReference type="ARBA" id="ARBA00022741"/>
    </source>
</evidence>
<dbReference type="PANTHER" id="PTHR41523">
    <property type="entry name" value="TWO-COMPONENT SYSTEM SENSOR PROTEIN"/>
    <property type="match status" value="1"/>
</dbReference>
<evidence type="ECO:0000256" key="9">
    <source>
        <dbReference type="ARBA" id="ARBA00022679"/>
    </source>
</evidence>
<keyword evidence="7" id="KW-0285">Flavoprotein</keyword>
<dbReference type="GO" id="GO:0009881">
    <property type="term" value="F:photoreceptor activity"/>
    <property type="evidence" value="ECO:0007669"/>
    <property type="project" value="UniProtKB-KW"/>
</dbReference>
<feature type="domain" description="PAS" evidence="18">
    <location>
        <begin position="42"/>
        <end position="111"/>
    </location>
</feature>
<keyword evidence="10" id="KW-0677">Repeat</keyword>
<dbReference type="GO" id="GO:0004673">
    <property type="term" value="F:protein histidine kinase activity"/>
    <property type="evidence" value="ECO:0007669"/>
    <property type="project" value="UniProtKB-EC"/>
</dbReference>
<evidence type="ECO:0000313" key="21">
    <source>
        <dbReference type="Proteomes" id="UP000251205"/>
    </source>
</evidence>
<evidence type="ECO:0000256" key="12">
    <source>
        <dbReference type="ARBA" id="ARBA00022777"/>
    </source>
</evidence>
<dbReference type="InterPro" id="IPR000700">
    <property type="entry name" value="PAS-assoc_C"/>
</dbReference>
<evidence type="ECO:0000259" key="19">
    <source>
        <dbReference type="PROSITE" id="PS50113"/>
    </source>
</evidence>
<dbReference type="PROSITE" id="PS50112">
    <property type="entry name" value="PAS"/>
    <property type="match status" value="1"/>
</dbReference>
<sequence length="364" mass="39495">MREEAPRLLKSTDFQQDTATTSSSSNTVVSPAEPGSAGAPLAQALLAAIVENSDDAIVSKSLTGHITSWNRSAERLFGYTADEAIGQHISIIIPADRLHEEDVIIASIRGGKRIEHYETVRRRKDGTLLDISLTVSPVRDSHGSIVGASKVARDISERKRATERQVLLLREMNHRIKNIFAIANAVIGLSERTATTVHELARDVRARISALAIANELTLPDVGLAESCLSQETTLFALVKALFAAHQVDGVERISIRGQDVPVRGNMLTSLALLLHEFSTNATKYGALSAPEGRIEIEVRDDTDFSLIWREIGGPAVHQPDGPGGFGSQLEKATIGSLQGSIEREWNPAGLKIFLRIPSAILRR</sequence>
<dbReference type="GO" id="GO:0006355">
    <property type="term" value="P:regulation of DNA-templated transcription"/>
    <property type="evidence" value="ECO:0007669"/>
    <property type="project" value="InterPro"/>
</dbReference>
<evidence type="ECO:0000256" key="13">
    <source>
        <dbReference type="ARBA" id="ARBA00022840"/>
    </source>
</evidence>
<dbReference type="SUPFAM" id="SSF55785">
    <property type="entry name" value="PYP-like sensor domain (PAS domain)"/>
    <property type="match status" value="1"/>
</dbReference>
<dbReference type="SMART" id="SM00091">
    <property type="entry name" value="PAS"/>
    <property type="match status" value="1"/>
</dbReference>
<evidence type="ECO:0000256" key="6">
    <source>
        <dbReference type="ARBA" id="ARBA00022606"/>
    </source>
</evidence>
<keyword evidence="12 20" id="KW-0418">Kinase</keyword>
<evidence type="ECO:0000256" key="1">
    <source>
        <dbReference type="ARBA" id="ARBA00000085"/>
    </source>
</evidence>
<dbReference type="InterPro" id="IPR000014">
    <property type="entry name" value="PAS"/>
</dbReference>
<evidence type="ECO:0000256" key="2">
    <source>
        <dbReference type="ARBA" id="ARBA00012438"/>
    </source>
</evidence>
<evidence type="ECO:0000256" key="3">
    <source>
        <dbReference type="ARBA" id="ARBA00021740"/>
    </source>
</evidence>
<proteinExistence type="predicted"/>
<comment type="caution">
    <text evidence="20">The sequence shown here is derived from an EMBL/GenBank/DDBJ whole genome shotgun (WGS) entry which is preliminary data.</text>
</comment>
<comment type="catalytic activity">
    <reaction evidence="1">
        <text>ATP + protein L-histidine = ADP + protein N-phospho-L-histidine.</text>
        <dbReference type="EC" id="2.7.13.3"/>
    </reaction>
</comment>
<feature type="region of interest" description="Disordered" evidence="17">
    <location>
        <begin position="1"/>
        <end position="35"/>
    </location>
</feature>
<feature type="compositionally biased region" description="Low complexity" evidence="17">
    <location>
        <begin position="11"/>
        <end position="30"/>
    </location>
</feature>
<keyword evidence="6" id="KW-0716">Sensory transduction</keyword>
<reference evidence="20 21" key="1">
    <citation type="submission" date="2018-06" db="EMBL/GenBank/DDBJ databases">
        <title>Whole Genome Sequence of an efficient microsymbiont, Rhizobium tropici.</title>
        <authorList>
            <person name="Srinivasan R."/>
            <person name="Singh H.V."/>
            <person name="Srivastava R."/>
            <person name="Kumari B."/>
            <person name="Radhakrishna A."/>
        </authorList>
    </citation>
    <scope>NUCLEOTIDE SEQUENCE [LARGE SCALE GENOMIC DNA]</scope>
    <source>
        <strain evidence="20 21">IGFRI Rhizo-19</strain>
    </source>
</reference>
<dbReference type="PROSITE" id="PS50113">
    <property type="entry name" value="PAC"/>
    <property type="match status" value="1"/>
</dbReference>
<dbReference type="GO" id="GO:0005524">
    <property type="term" value="F:ATP binding"/>
    <property type="evidence" value="ECO:0007669"/>
    <property type="project" value="UniProtKB-KW"/>
</dbReference>
<dbReference type="Pfam" id="PF00989">
    <property type="entry name" value="PAS"/>
    <property type="match status" value="1"/>
</dbReference>
<dbReference type="Pfam" id="PF07536">
    <property type="entry name" value="HWE_HK"/>
    <property type="match status" value="1"/>
</dbReference>
<dbReference type="SMART" id="SM00086">
    <property type="entry name" value="PAC"/>
    <property type="match status" value="1"/>
</dbReference>
<feature type="domain" description="PAC" evidence="19">
    <location>
        <begin position="115"/>
        <end position="167"/>
    </location>
</feature>
<keyword evidence="4" id="KW-0600">Photoreceptor protein</keyword>
<dbReference type="EMBL" id="QMKK01000061">
    <property type="protein sequence ID" value="RAX37363.1"/>
    <property type="molecule type" value="Genomic_DNA"/>
</dbReference>
<dbReference type="Gene3D" id="3.30.565.10">
    <property type="entry name" value="Histidine kinase-like ATPase, C-terminal domain"/>
    <property type="match status" value="1"/>
</dbReference>
<dbReference type="RefSeq" id="WP_112345628.1">
    <property type="nucleotide sequence ID" value="NZ_QMKK01000061.1"/>
</dbReference>
<dbReference type="SMART" id="SM00911">
    <property type="entry name" value="HWE_HK"/>
    <property type="match status" value="1"/>
</dbReference>
<keyword evidence="8" id="KW-0288">FMN</keyword>
<dbReference type="PANTHER" id="PTHR41523:SF8">
    <property type="entry name" value="ETHYLENE RESPONSE SENSOR PROTEIN"/>
    <property type="match status" value="1"/>
</dbReference>
<dbReference type="AlphaFoldDB" id="A0A329Y1S2"/>
<dbReference type="OrthoDB" id="341208at2"/>
<evidence type="ECO:0000256" key="8">
    <source>
        <dbReference type="ARBA" id="ARBA00022643"/>
    </source>
</evidence>
<gene>
    <name evidence="20" type="ORF">DQ393_31640</name>
</gene>
<name>A0A329Y1S2_RHITR</name>
<evidence type="ECO:0000256" key="16">
    <source>
        <dbReference type="ARBA" id="ARBA00023170"/>
    </source>
</evidence>